<comment type="function">
    <text evidence="3">Catalyzes the last step of the phosphorylated serine biosynthetic pathway, i.e. dephosphorylation of O-phospho-L-serine to form L-serine.</text>
</comment>
<evidence type="ECO:0000313" key="4">
    <source>
        <dbReference type="EMBL" id="SUA69978.1"/>
    </source>
</evidence>
<protein>
    <recommendedName>
        <fullName evidence="3">Phosphoserine phosphatase</fullName>
        <shortName evidence="3">PSP</shortName>
        <ecNumber evidence="3">3.1.3.3</ecNumber>
    </recommendedName>
</protein>
<dbReference type="PANTHER" id="PTHR46470">
    <property type="entry name" value="N-ACYLNEURAMINATE-9-PHOSPHATASE"/>
    <property type="match status" value="1"/>
</dbReference>
<dbReference type="PANTHER" id="PTHR46470:SF3">
    <property type="entry name" value="N-ACYLNEURAMINATE-9-PHOSPHATASE"/>
    <property type="match status" value="1"/>
</dbReference>
<dbReference type="GO" id="GO:0036424">
    <property type="term" value="F:L-phosphoserine phosphatase activity"/>
    <property type="evidence" value="ECO:0007669"/>
    <property type="project" value="UniProtKB-UniRule"/>
</dbReference>
<comment type="catalytic activity">
    <reaction evidence="3">
        <text>O-phospho-D-serine + H2O = D-serine + phosphate</text>
        <dbReference type="Rhea" id="RHEA:24873"/>
        <dbReference type="ChEBI" id="CHEBI:15377"/>
        <dbReference type="ChEBI" id="CHEBI:35247"/>
        <dbReference type="ChEBI" id="CHEBI:43474"/>
        <dbReference type="ChEBI" id="CHEBI:58680"/>
        <dbReference type="EC" id="3.1.3.3"/>
    </reaction>
</comment>
<dbReference type="SUPFAM" id="SSF56784">
    <property type="entry name" value="HAD-like"/>
    <property type="match status" value="1"/>
</dbReference>
<dbReference type="CDD" id="cd04305">
    <property type="entry name" value="HAD_Neu5Ac-Pase_like"/>
    <property type="match status" value="1"/>
</dbReference>
<dbReference type="InterPro" id="IPR023214">
    <property type="entry name" value="HAD_sf"/>
</dbReference>
<dbReference type="InterPro" id="IPR051400">
    <property type="entry name" value="HAD-like_hydrolase"/>
</dbReference>
<dbReference type="HAMAP" id="MF_02240">
    <property type="entry name" value="PSP"/>
    <property type="match status" value="1"/>
</dbReference>
<dbReference type="NCBIfam" id="TIGR01509">
    <property type="entry name" value="HAD-SF-IA-v3"/>
    <property type="match status" value="1"/>
</dbReference>
<sequence length="290" mass="32877">MGTHNDLIRDQTDKLTYTVEREWIIRMTIQAIMFDLDDTLLWDERSVEEAFDAACQTGSRETGADPKMLEEAVRKEARALYESYETFSFTQMIGINPFEGLWANFTAGEQPEFRQLEQLAPVYRKESWRRGLQQLGIDNEELAEKLAAQFASERRARPHVYEETFGILDQLKGQYKLLLLTNGSPDLQQEKLDGVPQLAPFFDHVVISGSFGRGKPDPSIFQHALGLLGIEPGQALMVGDKLTTDIQGALSAGVHSVWLNRNDKTNITEIKPKFQIKHLSELHGIIQSLK</sequence>
<dbReference type="Proteomes" id="UP000254400">
    <property type="component" value="Unassembled WGS sequence"/>
</dbReference>
<comment type="similarity">
    <text evidence="3">Belongs to the HAD-like hydrolase superfamily.</text>
</comment>
<organism evidence="4 5">
    <name type="scientific">Paenibacillus polymyxa</name>
    <name type="common">Bacillus polymyxa</name>
    <dbReference type="NCBI Taxonomy" id="1406"/>
    <lineage>
        <taxon>Bacteria</taxon>
        <taxon>Bacillati</taxon>
        <taxon>Bacillota</taxon>
        <taxon>Bacilli</taxon>
        <taxon>Bacillales</taxon>
        <taxon>Paenibacillaceae</taxon>
        <taxon>Paenibacillus</taxon>
    </lineage>
</organism>
<dbReference type="AlphaFoldDB" id="A0A378XZH6"/>
<dbReference type="Pfam" id="PF00702">
    <property type="entry name" value="Hydrolase"/>
    <property type="match status" value="1"/>
</dbReference>
<accession>A0A378XZH6</accession>
<evidence type="ECO:0000256" key="3">
    <source>
        <dbReference type="HAMAP-Rule" id="MF_02240"/>
    </source>
</evidence>
<proteinExistence type="inferred from homology"/>
<dbReference type="GO" id="GO:0006564">
    <property type="term" value="P:L-serine biosynthetic process"/>
    <property type="evidence" value="ECO:0007669"/>
    <property type="project" value="UniProtKB-UniRule"/>
</dbReference>
<comment type="catalytic activity">
    <reaction evidence="3">
        <text>O-phospho-L-serine + H2O = L-serine + phosphate</text>
        <dbReference type="Rhea" id="RHEA:21208"/>
        <dbReference type="ChEBI" id="CHEBI:15377"/>
        <dbReference type="ChEBI" id="CHEBI:33384"/>
        <dbReference type="ChEBI" id="CHEBI:43474"/>
        <dbReference type="ChEBI" id="CHEBI:57524"/>
        <dbReference type="EC" id="3.1.3.3"/>
    </reaction>
</comment>
<dbReference type="InterPro" id="IPR044266">
    <property type="entry name" value="PSP_YsaA"/>
</dbReference>
<comment type="pathway">
    <text evidence="3">Amino-acid biosynthesis; L-serine biosynthesis; L-serine from 3-phospho-D-glycerate: step 3/3.</text>
</comment>
<evidence type="ECO:0000256" key="1">
    <source>
        <dbReference type="ARBA" id="ARBA00022801"/>
    </source>
</evidence>
<keyword evidence="3" id="KW-0170">Cobalt</keyword>
<dbReference type="EMBL" id="UGSC01000001">
    <property type="protein sequence ID" value="SUA69978.1"/>
    <property type="molecule type" value="Genomic_DNA"/>
</dbReference>
<keyword evidence="2 3" id="KW-0460">Magnesium</keyword>
<dbReference type="Gene3D" id="3.40.50.1000">
    <property type="entry name" value="HAD superfamily/HAD-like"/>
    <property type="match status" value="1"/>
</dbReference>
<keyword evidence="3" id="KW-0718">Serine biosynthesis</keyword>
<evidence type="ECO:0000313" key="5">
    <source>
        <dbReference type="Proteomes" id="UP000254400"/>
    </source>
</evidence>
<keyword evidence="3" id="KW-0028">Amino-acid biosynthesis</keyword>
<reference evidence="4 5" key="1">
    <citation type="submission" date="2018-06" db="EMBL/GenBank/DDBJ databases">
        <authorList>
            <consortium name="Pathogen Informatics"/>
            <person name="Doyle S."/>
        </authorList>
    </citation>
    <scope>NUCLEOTIDE SEQUENCE [LARGE SCALE GENOMIC DNA]</scope>
    <source>
        <strain evidence="4 5">NCTC10343</strain>
    </source>
</reference>
<dbReference type="EC" id="3.1.3.3" evidence="3"/>
<dbReference type="InterPro" id="IPR036412">
    <property type="entry name" value="HAD-like_sf"/>
</dbReference>
<dbReference type="NCBIfam" id="TIGR01549">
    <property type="entry name" value="HAD-SF-IA-v1"/>
    <property type="match status" value="1"/>
</dbReference>
<dbReference type="SFLD" id="SFLDG01135">
    <property type="entry name" value="C1.5.6:_HAD__Beta-PGM__Phospha"/>
    <property type="match status" value="1"/>
</dbReference>
<keyword evidence="1 3" id="KW-0378">Hydrolase</keyword>
<name>A0A378XZH6_PAEPO</name>
<comment type="cofactor">
    <cofactor evidence="3">
        <name>Mg(2+)</name>
        <dbReference type="ChEBI" id="CHEBI:18420"/>
    </cofactor>
    <cofactor evidence="3">
        <name>Co(2+)</name>
        <dbReference type="ChEBI" id="CHEBI:48828"/>
    </cofactor>
</comment>
<dbReference type="SFLD" id="SFLDG01129">
    <property type="entry name" value="C1.5:_HAD__Beta-PGM__Phosphata"/>
    <property type="match status" value="1"/>
</dbReference>
<gene>
    <name evidence="4" type="primary">ysaA</name>
    <name evidence="4" type="ORF">NCTC10343_02846</name>
</gene>
<dbReference type="InterPro" id="IPR006439">
    <property type="entry name" value="HAD-SF_hydro_IA"/>
</dbReference>
<dbReference type="SFLD" id="SFLDS00003">
    <property type="entry name" value="Haloacid_Dehalogenase"/>
    <property type="match status" value="1"/>
</dbReference>
<evidence type="ECO:0000256" key="2">
    <source>
        <dbReference type="ARBA" id="ARBA00022842"/>
    </source>
</evidence>
<dbReference type="Gene3D" id="1.20.120.710">
    <property type="entry name" value="Haloacid dehalogenase hydrolase-like domain"/>
    <property type="match status" value="1"/>
</dbReference>